<reference evidence="2" key="1">
    <citation type="submission" date="2022-11" db="EMBL/GenBank/DDBJ databases">
        <title>Centuries of genome instability and evolution in soft-shell clam transmissible cancer (bioRxiv).</title>
        <authorList>
            <person name="Hart S.F.M."/>
            <person name="Yonemitsu M.A."/>
            <person name="Giersch R.M."/>
            <person name="Beal B.F."/>
            <person name="Arriagada G."/>
            <person name="Davis B.W."/>
            <person name="Ostrander E.A."/>
            <person name="Goff S.P."/>
            <person name="Metzger M.J."/>
        </authorList>
    </citation>
    <scope>NUCLEOTIDE SEQUENCE</scope>
    <source>
        <strain evidence="2">MELC-2E11</strain>
        <tissue evidence="2">Siphon/mantle</tissue>
    </source>
</reference>
<evidence type="ECO:0000313" key="2">
    <source>
        <dbReference type="EMBL" id="WAR04818.1"/>
    </source>
</evidence>
<dbReference type="PANTHER" id="PTHR33153:SF3">
    <property type="entry name" value="TRAFFICKING PROTEIN PARTICLE COMPLEX SUBUNIT 11 DOMAIN-CONTAINING PROTEIN"/>
    <property type="match status" value="1"/>
</dbReference>
<protein>
    <recommendedName>
        <fullName evidence="1">DUF7869 domain-containing protein</fullName>
    </recommendedName>
</protein>
<sequence>DYLSHSFLRDNRLPPTLFLQADNCVRDNKNQYVLGFCELLVKERIFNEVHLSFLPVGHTHEYIDSKFATIADTLRTQNAETLDSLLGILEKPEEIRNLFDVRGWISPNLNKILQIINPLHFKIKRIEQTVKAFYKGNHMISKPSKGIPSFEKVDIEKHEKLISSNKFMFSKDSSVYDWQRFYDLIRKKRYTSPQLWILPKLPDRVLCKK</sequence>
<accession>A0ABY7E486</accession>
<name>A0ABY7E486_MYAAR</name>
<dbReference type="Proteomes" id="UP001164746">
    <property type="component" value="Chromosome 5"/>
</dbReference>
<organism evidence="2 3">
    <name type="scientific">Mya arenaria</name>
    <name type="common">Soft-shell clam</name>
    <dbReference type="NCBI Taxonomy" id="6604"/>
    <lineage>
        <taxon>Eukaryota</taxon>
        <taxon>Metazoa</taxon>
        <taxon>Spiralia</taxon>
        <taxon>Lophotrochozoa</taxon>
        <taxon>Mollusca</taxon>
        <taxon>Bivalvia</taxon>
        <taxon>Autobranchia</taxon>
        <taxon>Heteroconchia</taxon>
        <taxon>Euheterodonta</taxon>
        <taxon>Imparidentia</taxon>
        <taxon>Neoheterodontei</taxon>
        <taxon>Myida</taxon>
        <taxon>Myoidea</taxon>
        <taxon>Myidae</taxon>
        <taxon>Mya</taxon>
    </lineage>
</organism>
<gene>
    <name evidence="2" type="ORF">MAR_020187</name>
</gene>
<dbReference type="Pfam" id="PF25273">
    <property type="entry name" value="DUF7869"/>
    <property type="match status" value="1"/>
</dbReference>
<keyword evidence="3" id="KW-1185">Reference proteome</keyword>
<feature type="domain" description="DUF7869" evidence="1">
    <location>
        <begin position="9"/>
        <end position="135"/>
    </location>
</feature>
<dbReference type="InterPro" id="IPR057191">
    <property type="entry name" value="DUF7869"/>
</dbReference>
<evidence type="ECO:0000313" key="3">
    <source>
        <dbReference type="Proteomes" id="UP001164746"/>
    </source>
</evidence>
<feature type="non-terminal residue" evidence="2">
    <location>
        <position position="1"/>
    </location>
</feature>
<dbReference type="PANTHER" id="PTHR33153">
    <property type="entry name" value="MYND-TYPE DOMAIN-CONTAINING PROTEIN"/>
    <property type="match status" value="1"/>
</dbReference>
<dbReference type="EMBL" id="CP111016">
    <property type="protein sequence ID" value="WAR04818.1"/>
    <property type="molecule type" value="Genomic_DNA"/>
</dbReference>
<proteinExistence type="predicted"/>
<evidence type="ECO:0000259" key="1">
    <source>
        <dbReference type="Pfam" id="PF25273"/>
    </source>
</evidence>